<dbReference type="Proteomes" id="UP000675554">
    <property type="component" value="Unassembled WGS sequence"/>
</dbReference>
<evidence type="ECO:0000313" key="3">
    <source>
        <dbReference type="Proteomes" id="UP000675554"/>
    </source>
</evidence>
<sequence length="322" mass="33740">MRYLVTGATGFIGQRLIGHLTGGGHEVTALVRDAGRRVPAAARRVPGARTAQGDLVTGAGLTTAVEEAECVIHLAGATAAATSRGYATVNVDGTRRLCAALAVLPRPPRLVHCSSLAALGPGRLLRESARPAPVSAYGRSKLGGERAVRAVADRVPGVVVRPPIVYGPGDREFVPRLVKAVRAGWLPAVGGPGPRHYSLVHVDDLCRGLLRAAESGVPGTTYHVSDGVEHRWEDIGAAVARTLGRQPPRVRHIPRPLAAPVARLAQLTGTSVVNRDKVAEAVHPAWTCATEHPERSWGFSPSVTLDEGLASVLAPYADARKG</sequence>
<organism evidence="2 3">
    <name type="scientific">Streptomyces daliensis</name>
    <dbReference type="NCBI Taxonomy" id="299421"/>
    <lineage>
        <taxon>Bacteria</taxon>
        <taxon>Bacillati</taxon>
        <taxon>Actinomycetota</taxon>
        <taxon>Actinomycetes</taxon>
        <taxon>Kitasatosporales</taxon>
        <taxon>Streptomycetaceae</taxon>
        <taxon>Streptomyces</taxon>
    </lineage>
</organism>
<dbReference type="PANTHER" id="PTHR48079">
    <property type="entry name" value="PROTEIN YEEZ"/>
    <property type="match status" value="1"/>
</dbReference>
<dbReference type="GO" id="GO:0004029">
    <property type="term" value="F:aldehyde dehydrogenase (NAD+) activity"/>
    <property type="evidence" value="ECO:0007669"/>
    <property type="project" value="TreeGrafter"/>
</dbReference>
<dbReference type="Pfam" id="PF01370">
    <property type="entry name" value="Epimerase"/>
    <property type="match status" value="1"/>
</dbReference>
<name>A0A8T4ITE8_9ACTN</name>
<evidence type="ECO:0000259" key="1">
    <source>
        <dbReference type="Pfam" id="PF01370"/>
    </source>
</evidence>
<dbReference type="SUPFAM" id="SSF51735">
    <property type="entry name" value="NAD(P)-binding Rossmann-fold domains"/>
    <property type="match status" value="1"/>
</dbReference>
<reference evidence="2" key="1">
    <citation type="submission" date="2021-04" db="EMBL/GenBank/DDBJ databases">
        <title>Sequencing of actinobacteria type strains.</title>
        <authorList>
            <person name="Nguyen G.-S."/>
            <person name="Wentzel A."/>
        </authorList>
    </citation>
    <scope>NUCLEOTIDE SEQUENCE</scope>
    <source>
        <strain evidence="2">DSM 42095</strain>
    </source>
</reference>
<accession>A0A8T4ITE8</accession>
<dbReference type="Gene3D" id="3.40.50.720">
    <property type="entry name" value="NAD(P)-binding Rossmann-like Domain"/>
    <property type="match status" value="1"/>
</dbReference>
<dbReference type="GO" id="GO:0005737">
    <property type="term" value="C:cytoplasm"/>
    <property type="evidence" value="ECO:0007669"/>
    <property type="project" value="TreeGrafter"/>
</dbReference>
<dbReference type="InterPro" id="IPR001509">
    <property type="entry name" value="Epimerase_deHydtase"/>
</dbReference>
<feature type="domain" description="NAD-dependent epimerase/dehydratase" evidence="1">
    <location>
        <begin position="4"/>
        <end position="224"/>
    </location>
</feature>
<proteinExistence type="predicted"/>
<dbReference type="AlphaFoldDB" id="A0A8T4ITE8"/>
<evidence type="ECO:0000313" key="2">
    <source>
        <dbReference type="EMBL" id="MBR7675576.1"/>
    </source>
</evidence>
<keyword evidence="3" id="KW-1185">Reference proteome</keyword>
<dbReference type="InterPro" id="IPR051783">
    <property type="entry name" value="NAD(P)-dependent_oxidoreduct"/>
</dbReference>
<dbReference type="InterPro" id="IPR036291">
    <property type="entry name" value="NAD(P)-bd_dom_sf"/>
</dbReference>
<protein>
    <submittedName>
        <fullName evidence="2">NAD(P)-dependent oxidoreductase</fullName>
    </submittedName>
</protein>
<dbReference type="PANTHER" id="PTHR48079:SF6">
    <property type="entry name" value="NAD(P)-BINDING DOMAIN-CONTAINING PROTEIN-RELATED"/>
    <property type="match status" value="1"/>
</dbReference>
<gene>
    <name evidence="2" type="ORF">KDA82_21665</name>
</gene>
<dbReference type="EMBL" id="JAGSMN010000500">
    <property type="protein sequence ID" value="MBR7675576.1"/>
    <property type="molecule type" value="Genomic_DNA"/>
</dbReference>
<comment type="caution">
    <text evidence="2">The sequence shown here is derived from an EMBL/GenBank/DDBJ whole genome shotgun (WGS) entry which is preliminary data.</text>
</comment>